<keyword evidence="1" id="KW-1133">Transmembrane helix</keyword>
<comment type="caution">
    <text evidence="2">The sequence shown here is derived from an EMBL/GenBank/DDBJ whole genome shotgun (WGS) entry which is preliminary data.</text>
</comment>
<dbReference type="AlphaFoldDB" id="A0A3L7JDD0"/>
<accession>A0A3L7JDD0</accession>
<proteinExistence type="predicted"/>
<gene>
    <name evidence="2" type="ORF">D8780_08960</name>
</gene>
<feature type="transmembrane region" description="Helical" evidence="1">
    <location>
        <begin position="769"/>
        <end position="790"/>
    </location>
</feature>
<dbReference type="Proteomes" id="UP000281094">
    <property type="component" value="Unassembled WGS sequence"/>
</dbReference>
<keyword evidence="3" id="KW-1185">Reference proteome</keyword>
<dbReference type="RefSeq" id="WP_121645282.1">
    <property type="nucleotide sequence ID" value="NZ_RCWN01000001.1"/>
</dbReference>
<evidence type="ECO:0000313" key="2">
    <source>
        <dbReference type="EMBL" id="RLQ88315.1"/>
    </source>
</evidence>
<evidence type="ECO:0000313" key="3">
    <source>
        <dbReference type="Proteomes" id="UP000281094"/>
    </source>
</evidence>
<organism evidence="2 3">
    <name type="scientific">Notoacmeibacter ruber</name>
    <dbReference type="NCBI Taxonomy" id="2670375"/>
    <lineage>
        <taxon>Bacteria</taxon>
        <taxon>Pseudomonadati</taxon>
        <taxon>Pseudomonadota</taxon>
        <taxon>Alphaproteobacteria</taxon>
        <taxon>Hyphomicrobiales</taxon>
        <taxon>Notoacmeibacteraceae</taxon>
        <taxon>Notoacmeibacter</taxon>
    </lineage>
</organism>
<keyword evidence="1" id="KW-0472">Membrane</keyword>
<evidence type="ECO:0000256" key="1">
    <source>
        <dbReference type="SAM" id="Phobius"/>
    </source>
</evidence>
<evidence type="ECO:0008006" key="4">
    <source>
        <dbReference type="Google" id="ProtNLM"/>
    </source>
</evidence>
<reference evidence="2 3" key="1">
    <citation type="submission" date="2018-10" db="EMBL/GenBank/DDBJ databases">
        <title>Notoacmeibacter sp. M2BS9Y-3-1, whole genome shotgun sequence.</title>
        <authorList>
            <person name="Tuo L."/>
        </authorList>
    </citation>
    <scope>NUCLEOTIDE SEQUENCE [LARGE SCALE GENOMIC DNA]</scope>
    <source>
        <strain evidence="2 3">M2BS9Y-3-1</strain>
    </source>
</reference>
<sequence>MMAGNEFNHFSGADGAPTEAERRLCNAVFSGESADCSDLSEDDRIVSAALLEALALETFHHSDWSDGQVGPEGIGANGLIFRDQPDLEWAEIRFGLRFAGSHFKAGLRLPDAHIRGALRFDECEIDGTLDVSDATIDGQFAANNATFRNAGGTAVKAQSCTAKGWFMLEAEVDGLFDINSATIDGQFVANSAKFRNASETAVNAQGCTAKSWFMDGAEVDGLFDINSATLDGPFVANNVKFRNAGKKAIYAQGCAAKGWCTDGAEVDGLFDINSATLGGQFAANNAKFRNAGEMAVNAQGCAAIGWFMNGAEVHGLFDINSATLDSQFSANNAKFCNTGAVAISAQDCGAKGWFVDGAEVDGLFDMNSATINVQFNANNAKFRNAGGMAVQAATSRAGQWNLADAVIDGWFCGHSMSADHFNAFLCVFTCSALASDDTTSDVTERLVALDLRSARIDGQLVLPGRTPRGIVDLSRARCDTLVDTQSGWAPPLRAGGQICAERECLATESGAIDCQHFILDGFTCRHFEYPDGVHETPVAVGSGRFQRLRNRFRRAPAGEDAIAAARIDWLAGQPAANLTLNFDPQPWRMTASVLREMGYDRAANKVTIERRLRARRAHGTPLGHRFVGWFLHLVSDYGYRPGKTLLWSLAVIAFAGSLFWGGEQLCANGACGGTSAADGAGLFQPVRVGDTLRSEAGGTAADYPPFRPFLHAFDTFVPILDFNVESFWRADTDRFLPVTLPESIPGIGADERDRSFNLAIGWLALIRSMALRLLGAILTAITIVGFTGVLQHEER</sequence>
<keyword evidence="1" id="KW-0812">Transmembrane</keyword>
<protein>
    <recommendedName>
        <fullName evidence="4">Pentapeptide repeat-containing protein</fullName>
    </recommendedName>
</protein>
<name>A0A3L7JDD0_9HYPH</name>
<dbReference type="EMBL" id="RCWN01000001">
    <property type="protein sequence ID" value="RLQ88315.1"/>
    <property type="molecule type" value="Genomic_DNA"/>
</dbReference>